<dbReference type="GO" id="GO:0003964">
    <property type="term" value="F:RNA-directed DNA polymerase activity"/>
    <property type="evidence" value="ECO:0007669"/>
    <property type="project" value="UniProtKB-KW"/>
</dbReference>
<dbReference type="SUPFAM" id="SSF56317">
    <property type="entry name" value="Carbon-nitrogen hydrolase"/>
    <property type="match status" value="1"/>
</dbReference>
<proteinExistence type="predicted"/>
<dbReference type="AlphaFoldDB" id="A0A7U0N9B2"/>
<sequence length="958" mass="111468">MITKDIVISAYNCLKSYAYYENLNFYLKSEVARFENNQFNKNVNRVVEFFESDNDFFTKWLDKIEVELLPKKIDSHLDFQQDSGALFLSNNKTSDEYKVSAVNYLIVAPVEIYLIETLWSIFVGSMLDDGFSDSVYGNRISKSIKKYSKQNDDSKRIFAKNIFERYIDNYNKWRDGGIDKAIEVIEKDRNDVAILSLDLKGFYYNIDIDFDIIDQIIEDRQLDEIKNLSLFLNQKLRLMHERYREVIAPYIVTTHPASASKGIPIGFTSSAILSNWYLTAFDNDIKSKINPSYYGRYVDDILFVFSSPRIEKEDNGDEVVRFINRTLSDFIKPGDDKNFTLTEAYHELPIQKDKLIFHYFNKDHSLAGLQVFKQEIENRSSAFRFLPDDHISSDLDNFAYDILLDGSANKFRSIIGLAENETELSKYISSHILAHRLCNLPSSENTLKQITLFFKGENGLRFCRLWEKVLSYTLITRKYGFSIIFYRQVIELINKIKWYENSIDNEVISNKLKDGMQQYIDISLCLNLALLDLNALLNDEKPRDRSLEGMWDLIKQHDNMPAMIKRFRKSNMIRHNLVSWPLANYTNYTGDLTEEGLYKKLHGISLVDSKLNKTPRYIHADEKQLYDLIDALHTKTLDGFTQRNEYHEKNCSVENIKDNKALEIKVGIDDNNISNVIKIALANMRVESHDIESACRKDQSPNLSYERQRNLYRVLNSATEENVQILLLPELSIPVSWLPFMAAHSRRKKIALIFGLEHWVVNDCAHNILVEMLPYISDYKHKSSMLIFRVKNHYAPSEIRMLTSLRLDTASPKPEEQKYHLIKWRNVFFSTYNCFELANIEHRALFRSKLDILFASVWNRDISYYQHITESAARDLHCYVAQSNTSHYGGSCVLQPTSSTISNMIYVKGGENHCILTTTLNIYALREAQYRSFRVNSDLIKDNPPGFDYDALLARGGK</sequence>
<evidence type="ECO:0000259" key="1">
    <source>
        <dbReference type="Pfam" id="PF00078"/>
    </source>
</evidence>
<keyword evidence="2" id="KW-0695">RNA-directed DNA polymerase</keyword>
<evidence type="ECO:0000313" key="2">
    <source>
        <dbReference type="EMBL" id="QQX54865.1"/>
    </source>
</evidence>
<evidence type="ECO:0000313" key="3">
    <source>
        <dbReference type="Proteomes" id="UP000596176"/>
    </source>
</evidence>
<name>A0A7U0N9B2_SERPR</name>
<gene>
    <name evidence="2" type="ORF">JKX24_07650</name>
</gene>
<dbReference type="InterPro" id="IPR036526">
    <property type="entry name" value="C-N_Hydrolase_sf"/>
</dbReference>
<accession>A0A7U0N9B2</accession>
<keyword evidence="2" id="KW-0548">Nucleotidyltransferase</keyword>
<organism evidence="2 3">
    <name type="scientific">Serratia proteamaculans</name>
    <dbReference type="NCBI Taxonomy" id="28151"/>
    <lineage>
        <taxon>Bacteria</taxon>
        <taxon>Pseudomonadati</taxon>
        <taxon>Pseudomonadota</taxon>
        <taxon>Gammaproteobacteria</taxon>
        <taxon>Enterobacterales</taxon>
        <taxon>Yersiniaceae</taxon>
        <taxon>Serratia</taxon>
    </lineage>
</organism>
<keyword evidence="2" id="KW-0808">Transferase</keyword>
<protein>
    <submittedName>
        <fullName evidence="2">RNA-directed DNA polymerase</fullName>
    </submittedName>
</protein>
<dbReference type="InterPro" id="IPR000477">
    <property type="entry name" value="RT_dom"/>
</dbReference>
<reference evidence="2 3" key="1">
    <citation type="submission" date="2021-01" db="EMBL/GenBank/DDBJ databases">
        <title>Chromosome sequence of Serratia proteamaculans strain 94 rif-r, isolated from spoiled beef.</title>
        <authorList>
            <person name="Zaytseva Y.V."/>
            <person name="Iablokov S.N."/>
            <person name="Klyukina A."/>
        </authorList>
    </citation>
    <scope>NUCLEOTIDE SEQUENCE [LARGE SCALE GENOMIC DNA]</scope>
    <source>
        <strain evidence="2 3">94 rif-r</strain>
    </source>
</reference>
<dbReference type="RefSeq" id="WP_207978043.1">
    <property type="nucleotide sequence ID" value="NZ_CP068391.1"/>
</dbReference>
<dbReference type="CDD" id="cd01646">
    <property type="entry name" value="RT_Bac_retron_I"/>
    <property type="match status" value="1"/>
</dbReference>
<dbReference type="Pfam" id="PF00078">
    <property type="entry name" value="RVT_1"/>
    <property type="match status" value="1"/>
</dbReference>
<dbReference type="EMBL" id="CP068391">
    <property type="protein sequence ID" value="QQX54865.1"/>
    <property type="molecule type" value="Genomic_DNA"/>
</dbReference>
<dbReference type="Gene3D" id="3.60.110.10">
    <property type="entry name" value="Carbon-nitrogen hydrolase"/>
    <property type="match status" value="1"/>
</dbReference>
<feature type="domain" description="Reverse transcriptase" evidence="1">
    <location>
        <begin position="179"/>
        <end position="310"/>
    </location>
</feature>
<dbReference type="Proteomes" id="UP000596176">
    <property type="component" value="Chromosome"/>
</dbReference>